<comment type="caution">
    <text evidence="3">The sequence shown here is derived from an EMBL/GenBank/DDBJ whole genome shotgun (WGS) entry which is preliminary data.</text>
</comment>
<dbReference type="OrthoDB" id="1918565at2759"/>
<dbReference type="STRING" id="3476.A0A2P5DTF8"/>
<dbReference type="SUPFAM" id="SSF81383">
    <property type="entry name" value="F-box domain"/>
    <property type="match status" value="1"/>
</dbReference>
<evidence type="ECO:0000313" key="4">
    <source>
        <dbReference type="Proteomes" id="UP000237105"/>
    </source>
</evidence>
<dbReference type="EMBL" id="JXTB01000017">
    <property type="protein sequence ID" value="PON76584.1"/>
    <property type="molecule type" value="Genomic_DNA"/>
</dbReference>
<evidence type="ECO:0000256" key="1">
    <source>
        <dbReference type="SAM" id="MobiDB-lite"/>
    </source>
</evidence>
<feature type="domain" description="F-box" evidence="2">
    <location>
        <begin position="37"/>
        <end position="77"/>
    </location>
</feature>
<dbReference type="PANTHER" id="PTHR32278:SF111">
    <property type="entry name" value="F-BOX PROTEIN PP2-B12-RELATED"/>
    <property type="match status" value="1"/>
</dbReference>
<protein>
    <submittedName>
        <fullName evidence="3">Phloem protein</fullName>
    </submittedName>
</protein>
<keyword evidence="4" id="KW-1185">Reference proteome</keyword>
<accession>A0A2P5DTF8</accession>
<feature type="region of interest" description="Disordered" evidence="1">
    <location>
        <begin position="1"/>
        <end position="22"/>
    </location>
</feature>
<dbReference type="InterPro" id="IPR025886">
    <property type="entry name" value="PP2-like"/>
</dbReference>
<proteinExistence type="predicted"/>
<dbReference type="InterPro" id="IPR036047">
    <property type="entry name" value="F-box-like_dom_sf"/>
</dbReference>
<sequence>MGMGETEQGEADKVGGCGGEEEEEEEEEEAVDCFYVLPEGCIANIVSLTSPRDACRLCLVSSVFRSAAESDTVWERFLPPQCLSVLDLRSRGPRPSKKDLYFSLCNQPLLIDEGKKSFSLEKATGKKCYMLSARTLSIVWGDTPTYWRWIPLPEARFDDVAELIGVCWFEVRGKIDIRMLSPSTLYTANLVFKLTGAYGFEHQPVDARVGLVGGETSTRVVYLDTERGRRQRFQIVPRLPGLFFRNRAFQVYETSPPREVDNTYNGHEHPKERGDGWIEVELGEFYYDGRQEGELEVSVLEVSGGNWKGGLIVQGIEIRPKKV</sequence>
<dbReference type="InterPro" id="IPR001810">
    <property type="entry name" value="F-box_dom"/>
</dbReference>
<dbReference type="Proteomes" id="UP000237105">
    <property type="component" value="Unassembled WGS sequence"/>
</dbReference>
<reference evidence="4" key="1">
    <citation type="submission" date="2016-06" db="EMBL/GenBank/DDBJ databases">
        <title>Parallel loss of symbiosis genes in relatives of nitrogen-fixing non-legume Parasponia.</title>
        <authorList>
            <person name="Van Velzen R."/>
            <person name="Holmer R."/>
            <person name="Bu F."/>
            <person name="Rutten L."/>
            <person name="Van Zeijl A."/>
            <person name="Liu W."/>
            <person name="Santuari L."/>
            <person name="Cao Q."/>
            <person name="Sharma T."/>
            <person name="Shen D."/>
            <person name="Roswanjaya Y."/>
            <person name="Wardhani T."/>
            <person name="Kalhor M.S."/>
            <person name="Jansen J."/>
            <person name="Van den Hoogen J."/>
            <person name="Gungor B."/>
            <person name="Hartog M."/>
            <person name="Hontelez J."/>
            <person name="Verver J."/>
            <person name="Yang W.-C."/>
            <person name="Schijlen E."/>
            <person name="Repin R."/>
            <person name="Schilthuizen M."/>
            <person name="Schranz E."/>
            <person name="Heidstra R."/>
            <person name="Miyata K."/>
            <person name="Fedorova E."/>
            <person name="Kohlen W."/>
            <person name="Bisseling T."/>
            <person name="Smit S."/>
            <person name="Geurts R."/>
        </authorList>
    </citation>
    <scope>NUCLEOTIDE SEQUENCE [LARGE SCALE GENOMIC DNA]</scope>
    <source>
        <strain evidence="4">cv. WU1-14</strain>
    </source>
</reference>
<dbReference type="PANTHER" id="PTHR32278">
    <property type="entry name" value="F-BOX DOMAIN-CONTAINING PROTEIN"/>
    <property type="match status" value="1"/>
</dbReference>
<dbReference type="CDD" id="cd22162">
    <property type="entry name" value="F-box_AtSKIP3-like"/>
    <property type="match status" value="1"/>
</dbReference>
<gene>
    <name evidence="3" type="ORF">PanWU01x14_032700</name>
</gene>
<organism evidence="3 4">
    <name type="scientific">Parasponia andersonii</name>
    <name type="common">Sponia andersonii</name>
    <dbReference type="NCBI Taxonomy" id="3476"/>
    <lineage>
        <taxon>Eukaryota</taxon>
        <taxon>Viridiplantae</taxon>
        <taxon>Streptophyta</taxon>
        <taxon>Embryophyta</taxon>
        <taxon>Tracheophyta</taxon>
        <taxon>Spermatophyta</taxon>
        <taxon>Magnoliopsida</taxon>
        <taxon>eudicotyledons</taxon>
        <taxon>Gunneridae</taxon>
        <taxon>Pentapetalae</taxon>
        <taxon>rosids</taxon>
        <taxon>fabids</taxon>
        <taxon>Rosales</taxon>
        <taxon>Cannabaceae</taxon>
        <taxon>Parasponia</taxon>
    </lineage>
</organism>
<name>A0A2P5DTF8_PARAD</name>
<dbReference type="Pfam" id="PF12937">
    <property type="entry name" value="F-box-like"/>
    <property type="match status" value="1"/>
</dbReference>
<dbReference type="Pfam" id="PF14299">
    <property type="entry name" value="PP2"/>
    <property type="match status" value="1"/>
</dbReference>
<dbReference type="SMART" id="SM00256">
    <property type="entry name" value="FBOX"/>
    <property type="match status" value="1"/>
</dbReference>
<evidence type="ECO:0000259" key="2">
    <source>
        <dbReference type="SMART" id="SM00256"/>
    </source>
</evidence>
<dbReference type="AlphaFoldDB" id="A0A2P5DTF8"/>
<evidence type="ECO:0000313" key="3">
    <source>
        <dbReference type="EMBL" id="PON76584.1"/>
    </source>
</evidence>
<dbReference type="Gene3D" id="1.20.1280.50">
    <property type="match status" value="1"/>
</dbReference>